<sequence>MRVSVSVVLLQTYTHTYLRSNCM</sequence>
<protein>
    <submittedName>
        <fullName evidence="1">Uncharacterized protein</fullName>
    </submittedName>
</protein>
<dbReference type="AlphaFoldDB" id="A0A2P2PMH3"/>
<name>A0A2P2PMH3_RHIMU</name>
<evidence type="ECO:0000313" key="1">
    <source>
        <dbReference type="EMBL" id="MBX55871.1"/>
    </source>
</evidence>
<organism evidence="1">
    <name type="scientific">Rhizophora mucronata</name>
    <name type="common">Asiatic mangrove</name>
    <dbReference type="NCBI Taxonomy" id="61149"/>
    <lineage>
        <taxon>Eukaryota</taxon>
        <taxon>Viridiplantae</taxon>
        <taxon>Streptophyta</taxon>
        <taxon>Embryophyta</taxon>
        <taxon>Tracheophyta</taxon>
        <taxon>Spermatophyta</taxon>
        <taxon>Magnoliopsida</taxon>
        <taxon>eudicotyledons</taxon>
        <taxon>Gunneridae</taxon>
        <taxon>Pentapetalae</taxon>
        <taxon>rosids</taxon>
        <taxon>fabids</taxon>
        <taxon>Malpighiales</taxon>
        <taxon>Rhizophoraceae</taxon>
        <taxon>Rhizophora</taxon>
    </lineage>
</organism>
<dbReference type="EMBL" id="GGEC01075387">
    <property type="protein sequence ID" value="MBX55871.1"/>
    <property type="molecule type" value="Transcribed_RNA"/>
</dbReference>
<reference evidence="1" key="1">
    <citation type="submission" date="2018-02" db="EMBL/GenBank/DDBJ databases">
        <title>Rhizophora mucronata_Transcriptome.</title>
        <authorList>
            <person name="Meera S.P."/>
            <person name="Sreeshan A."/>
            <person name="Augustine A."/>
        </authorList>
    </citation>
    <scope>NUCLEOTIDE SEQUENCE</scope>
    <source>
        <tissue evidence="1">Leaf</tissue>
    </source>
</reference>
<accession>A0A2P2PMH3</accession>
<proteinExistence type="predicted"/>